<dbReference type="GO" id="GO:0006281">
    <property type="term" value="P:DNA repair"/>
    <property type="evidence" value="ECO:0007669"/>
    <property type="project" value="UniProtKB-KW"/>
</dbReference>
<dbReference type="PANTHER" id="PTHR33693:SF1">
    <property type="entry name" value="TYPE-4 URACIL-DNA GLYCOSYLASE"/>
    <property type="match status" value="1"/>
</dbReference>
<dbReference type="SMART" id="SM00986">
    <property type="entry name" value="UDG"/>
    <property type="match status" value="1"/>
</dbReference>
<evidence type="ECO:0000256" key="8">
    <source>
        <dbReference type="ARBA" id="ARBA00022801"/>
    </source>
</evidence>
<evidence type="ECO:0000259" key="12">
    <source>
        <dbReference type="SMART" id="SM00986"/>
    </source>
</evidence>
<dbReference type="InterPro" id="IPR005273">
    <property type="entry name" value="Ura-DNA_glyco_family4"/>
</dbReference>
<dbReference type="Proteomes" id="UP000230775">
    <property type="component" value="Unassembled WGS sequence"/>
</dbReference>
<dbReference type="EMBL" id="PEZI01000031">
    <property type="protein sequence ID" value="PIS14679.1"/>
    <property type="molecule type" value="Genomic_DNA"/>
</dbReference>
<evidence type="ECO:0000313" key="13">
    <source>
        <dbReference type="EMBL" id="PIS14679.1"/>
    </source>
</evidence>
<gene>
    <name evidence="13" type="ORF">COT64_01420</name>
</gene>
<feature type="domain" description="Uracil-DNA glycosylase-like" evidence="12">
    <location>
        <begin position="31"/>
        <end position="132"/>
    </location>
</feature>
<dbReference type="GO" id="GO:0046872">
    <property type="term" value="F:metal ion binding"/>
    <property type="evidence" value="ECO:0007669"/>
    <property type="project" value="UniProtKB-KW"/>
</dbReference>
<dbReference type="SUPFAM" id="SSF52141">
    <property type="entry name" value="Uracil-DNA glycosylase-like"/>
    <property type="match status" value="1"/>
</dbReference>
<evidence type="ECO:0000256" key="9">
    <source>
        <dbReference type="ARBA" id="ARBA00023004"/>
    </source>
</evidence>
<keyword evidence="7" id="KW-0227">DNA damage</keyword>
<dbReference type="GO" id="GO:0004844">
    <property type="term" value="F:uracil DNA N-glycosylase activity"/>
    <property type="evidence" value="ECO:0007669"/>
    <property type="project" value="UniProtKB-EC"/>
</dbReference>
<evidence type="ECO:0000256" key="7">
    <source>
        <dbReference type="ARBA" id="ARBA00022763"/>
    </source>
</evidence>
<keyword evidence="11" id="KW-0234">DNA repair</keyword>
<evidence type="ECO:0000256" key="4">
    <source>
        <dbReference type="ARBA" id="ARBA00019403"/>
    </source>
</evidence>
<name>A0A2H0WRY8_9BACT</name>
<dbReference type="GO" id="GO:0051539">
    <property type="term" value="F:4 iron, 4 sulfur cluster binding"/>
    <property type="evidence" value="ECO:0007669"/>
    <property type="project" value="UniProtKB-KW"/>
</dbReference>
<dbReference type="InterPro" id="IPR005122">
    <property type="entry name" value="Uracil-DNA_glycosylase-like"/>
</dbReference>
<comment type="similarity">
    <text evidence="2">Belongs to the uracil-DNA glycosylase (UDG) superfamily. Type 4 (UDGa) family.</text>
</comment>
<dbReference type="NCBIfam" id="TIGR00758">
    <property type="entry name" value="UDG_fam4"/>
    <property type="match status" value="1"/>
</dbReference>
<dbReference type="EC" id="3.2.2.27" evidence="3"/>
<accession>A0A2H0WRY8</accession>
<dbReference type="PANTHER" id="PTHR33693">
    <property type="entry name" value="TYPE-5 URACIL-DNA GLYCOSYLASE"/>
    <property type="match status" value="1"/>
</dbReference>
<keyword evidence="6" id="KW-0479">Metal-binding</keyword>
<comment type="caution">
    <text evidence="13">The sequence shown here is derived from an EMBL/GenBank/DDBJ whole genome shotgun (WGS) entry which is preliminary data.</text>
</comment>
<dbReference type="Pfam" id="PF03167">
    <property type="entry name" value="UDG"/>
    <property type="match status" value="1"/>
</dbReference>
<keyword evidence="10" id="KW-0411">Iron-sulfur</keyword>
<dbReference type="CDD" id="cd10030">
    <property type="entry name" value="UDG-F4_TTUDGA_SPO1dp_like"/>
    <property type="match status" value="1"/>
</dbReference>
<evidence type="ECO:0000256" key="10">
    <source>
        <dbReference type="ARBA" id="ARBA00023014"/>
    </source>
</evidence>
<keyword evidence="5" id="KW-0004">4Fe-4S</keyword>
<dbReference type="Gene3D" id="3.40.470.10">
    <property type="entry name" value="Uracil-DNA glycosylase-like domain"/>
    <property type="match status" value="1"/>
</dbReference>
<evidence type="ECO:0000256" key="1">
    <source>
        <dbReference type="ARBA" id="ARBA00001400"/>
    </source>
</evidence>
<reference evidence="14" key="1">
    <citation type="submission" date="2017-09" db="EMBL/GenBank/DDBJ databases">
        <title>Depth-based differentiation of microbial function through sediment-hosted aquifers and enrichment of novel symbionts in the deep terrestrial subsurface.</title>
        <authorList>
            <person name="Probst A.J."/>
            <person name="Ladd B."/>
            <person name="Jarett J.K."/>
            <person name="Geller-Mcgrath D.E."/>
            <person name="Sieber C.M.K."/>
            <person name="Emerson J.B."/>
            <person name="Anantharaman K."/>
            <person name="Thomas B.C."/>
            <person name="Malmstrom R."/>
            <person name="Stieglmeier M."/>
            <person name="Klingl A."/>
            <person name="Woyke T."/>
            <person name="Ryan C.M."/>
            <person name="Banfield J.F."/>
        </authorList>
    </citation>
    <scope>NUCLEOTIDE SEQUENCE [LARGE SCALE GENOMIC DNA]</scope>
</reference>
<dbReference type="InterPro" id="IPR036895">
    <property type="entry name" value="Uracil-DNA_glycosylase-like_sf"/>
</dbReference>
<evidence type="ECO:0000256" key="3">
    <source>
        <dbReference type="ARBA" id="ARBA00012030"/>
    </source>
</evidence>
<protein>
    <recommendedName>
        <fullName evidence="4">Type-4 uracil-DNA glycosylase</fullName>
        <ecNumber evidence="3">3.2.2.27</ecNumber>
    </recommendedName>
</protein>
<evidence type="ECO:0000256" key="11">
    <source>
        <dbReference type="ARBA" id="ARBA00023204"/>
    </source>
</evidence>
<dbReference type="AlphaFoldDB" id="A0A2H0WRY8"/>
<evidence type="ECO:0000256" key="5">
    <source>
        <dbReference type="ARBA" id="ARBA00022485"/>
    </source>
</evidence>
<keyword evidence="9" id="KW-0408">Iron</keyword>
<feature type="non-terminal residue" evidence="13">
    <location>
        <position position="138"/>
    </location>
</feature>
<evidence type="ECO:0000256" key="6">
    <source>
        <dbReference type="ARBA" id="ARBA00022723"/>
    </source>
</evidence>
<organism evidence="13 14">
    <name type="scientific">Candidatus Shapirobacteria bacterium CG09_land_8_20_14_0_10_39_12</name>
    <dbReference type="NCBI Taxonomy" id="1974885"/>
    <lineage>
        <taxon>Bacteria</taxon>
        <taxon>Candidatus Shapironibacteriota</taxon>
    </lineage>
</organism>
<keyword evidence="8" id="KW-0378">Hydrolase</keyword>
<dbReference type="SMART" id="SM00987">
    <property type="entry name" value="UreE_C"/>
    <property type="match status" value="1"/>
</dbReference>
<dbReference type="InterPro" id="IPR051536">
    <property type="entry name" value="UDG_Type-4/5"/>
</dbReference>
<proteinExistence type="inferred from homology"/>
<sequence>MSKKEQLDQVAQRVASCQKCSLYKTATNPVPGNGDPDGELLFIGEGPGFWEDQKGIPFCGAAGKLLDELLTSINLDREKVFVANILKHRPPENREPMPDEIEACKEYLDDQIKIIAPKAIVTLGCFSMMKFFPYGKIS</sequence>
<evidence type="ECO:0000256" key="2">
    <source>
        <dbReference type="ARBA" id="ARBA00006521"/>
    </source>
</evidence>
<evidence type="ECO:0000313" key="14">
    <source>
        <dbReference type="Proteomes" id="UP000230775"/>
    </source>
</evidence>
<comment type="catalytic activity">
    <reaction evidence="1">
        <text>Hydrolyzes single-stranded DNA or mismatched double-stranded DNA and polynucleotides, releasing free uracil.</text>
        <dbReference type="EC" id="3.2.2.27"/>
    </reaction>
</comment>